<keyword evidence="1" id="KW-0732">Signal</keyword>
<evidence type="ECO:0000256" key="1">
    <source>
        <dbReference type="SAM" id="SignalP"/>
    </source>
</evidence>
<gene>
    <name evidence="2" type="ORF">EB796_009663</name>
</gene>
<protein>
    <submittedName>
        <fullName evidence="2">Uncharacterized protein</fullName>
    </submittedName>
</protein>
<dbReference type="Proteomes" id="UP000593567">
    <property type="component" value="Unassembled WGS sequence"/>
</dbReference>
<proteinExistence type="predicted"/>
<feature type="signal peptide" evidence="1">
    <location>
        <begin position="1"/>
        <end position="22"/>
    </location>
</feature>
<keyword evidence="3" id="KW-1185">Reference proteome</keyword>
<accession>A0A7J7K072</accession>
<comment type="caution">
    <text evidence="2">The sequence shown here is derived from an EMBL/GenBank/DDBJ whole genome shotgun (WGS) entry which is preliminary data.</text>
</comment>
<dbReference type="EMBL" id="VXIV02001541">
    <property type="protein sequence ID" value="KAF6032022.1"/>
    <property type="molecule type" value="Genomic_DNA"/>
</dbReference>
<reference evidence="2" key="1">
    <citation type="submission" date="2020-06" db="EMBL/GenBank/DDBJ databases">
        <title>Draft genome of Bugula neritina, a colonial animal packing powerful symbionts and potential medicines.</title>
        <authorList>
            <person name="Rayko M."/>
        </authorList>
    </citation>
    <scope>NUCLEOTIDE SEQUENCE [LARGE SCALE GENOMIC DNA]</scope>
    <source>
        <strain evidence="2">Kwan_BN1</strain>
    </source>
</reference>
<feature type="chain" id="PRO_5029901004" evidence="1">
    <location>
        <begin position="23"/>
        <end position="179"/>
    </location>
</feature>
<organism evidence="2 3">
    <name type="scientific">Bugula neritina</name>
    <name type="common">Brown bryozoan</name>
    <name type="synonym">Sertularia neritina</name>
    <dbReference type="NCBI Taxonomy" id="10212"/>
    <lineage>
        <taxon>Eukaryota</taxon>
        <taxon>Metazoa</taxon>
        <taxon>Spiralia</taxon>
        <taxon>Lophotrochozoa</taxon>
        <taxon>Bryozoa</taxon>
        <taxon>Gymnolaemata</taxon>
        <taxon>Cheilostomatida</taxon>
        <taxon>Flustrina</taxon>
        <taxon>Buguloidea</taxon>
        <taxon>Bugulidae</taxon>
        <taxon>Bugula</taxon>
    </lineage>
</organism>
<sequence length="179" mass="19659">MIFVMYLLFLLVEIKFIKRVSYTCIYLDTDCVGVCVGGLCSDTCKYELSCTLGRTRKVAGASIRVLTTQPVLVMDRSVTMVPVKRVVRYKCRIKMSAPSACEKTCSLSSECTQHQTRSSGTCKSTISSGCSGTLTVKYLLSSVTPCLRSVRSRFSWDLNVLAVLGSNCGAAFSHFTVLR</sequence>
<evidence type="ECO:0000313" key="2">
    <source>
        <dbReference type="EMBL" id="KAF6032022.1"/>
    </source>
</evidence>
<dbReference type="AlphaFoldDB" id="A0A7J7K072"/>
<evidence type="ECO:0000313" key="3">
    <source>
        <dbReference type="Proteomes" id="UP000593567"/>
    </source>
</evidence>
<name>A0A7J7K072_BUGNE</name>